<sequence>KHTTVIEDHVKHITVFPSLKPVGRNEVMKLRHTMDALLQRITIENNDERGQTQPSHISPLFYNLFVVYRPNKDSLINKNELVSNVLA</sequence>
<dbReference type="PANTHER" id="PTHR23052">
    <property type="entry name" value="AXONEMAL DYNEIN LIGHT CHAIN DOMAIN-CONTAINING PROTEIN 1"/>
    <property type="match status" value="1"/>
</dbReference>
<dbReference type="PANTHER" id="PTHR23052:SF1">
    <property type="entry name" value="AXONEMAL DYNEIN LIGHT CHAIN DOMAIN-CONTAINING PROTEIN 1"/>
    <property type="match status" value="1"/>
</dbReference>
<accession>A0A8S2XGK0</accession>
<dbReference type="EMBL" id="CAJNOK010065329">
    <property type="protein sequence ID" value="CAF1648933.1"/>
    <property type="molecule type" value="Genomic_DNA"/>
</dbReference>
<organism evidence="2 3">
    <name type="scientific">Didymodactylos carnosus</name>
    <dbReference type="NCBI Taxonomy" id="1234261"/>
    <lineage>
        <taxon>Eukaryota</taxon>
        <taxon>Metazoa</taxon>
        <taxon>Spiralia</taxon>
        <taxon>Gnathifera</taxon>
        <taxon>Rotifera</taxon>
        <taxon>Eurotatoria</taxon>
        <taxon>Bdelloidea</taxon>
        <taxon>Philodinida</taxon>
        <taxon>Philodinidae</taxon>
        <taxon>Didymodactylos</taxon>
    </lineage>
</organism>
<dbReference type="Proteomes" id="UP000677228">
    <property type="component" value="Unassembled WGS sequence"/>
</dbReference>
<gene>
    <name evidence="1" type="ORF">OVA965_LOCUS44714</name>
    <name evidence="2" type="ORF">TMI583_LOCUS47679</name>
</gene>
<evidence type="ECO:0000313" key="2">
    <source>
        <dbReference type="EMBL" id="CAF4493869.1"/>
    </source>
</evidence>
<dbReference type="EMBL" id="CAJOBA010093400">
    <property type="protein sequence ID" value="CAF4493869.1"/>
    <property type="molecule type" value="Genomic_DNA"/>
</dbReference>
<feature type="non-terminal residue" evidence="2">
    <location>
        <position position="1"/>
    </location>
</feature>
<comment type="caution">
    <text evidence="2">The sequence shown here is derived from an EMBL/GenBank/DDBJ whole genome shotgun (WGS) entry which is preliminary data.</text>
</comment>
<dbReference type="InterPro" id="IPR052845">
    <property type="entry name" value="Axonemal_dynein_LC_domain"/>
</dbReference>
<dbReference type="AlphaFoldDB" id="A0A8S2XGK0"/>
<proteinExistence type="predicted"/>
<evidence type="ECO:0000313" key="3">
    <source>
        <dbReference type="Proteomes" id="UP000682733"/>
    </source>
</evidence>
<reference evidence="2" key="1">
    <citation type="submission" date="2021-02" db="EMBL/GenBank/DDBJ databases">
        <authorList>
            <person name="Nowell W R."/>
        </authorList>
    </citation>
    <scope>NUCLEOTIDE SEQUENCE</scope>
</reference>
<dbReference type="Proteomes" id="UP000682733">
    <property type="component" value="Unassembled WGS sequence"/>
</dbReference>
<name>A0A8S2XGK0_9BILA</name>
<protein>
    <submittedName>
        <fullName evidence="2">Uncharacterized protein</fullName>
    </submittedName>
</protein>
<evidence type="ECO:0000313" key="1">
    <source>
        <dbReference type="EMBL" id="CAF1648933.1"/>
    </source>
</evidence>